<keyword evidence="4" id="KW-1185">Reference proteome</keyword>
<protein>
    <submittedName>
        <fullName evidence="2">HEAT repeat protein</fullName>
    </submittedName>
</protein>
<dbReference type="Pfam" id="PF13646">
    <property type="entry name" value="HEAT_2"/>
    <property type="match status" value="1"/>
</dbReference>
<dbReference type="GO" id="GO:0016491">
    <property type="term" value="F:oxidoreductase activity"/>
    <property type="evidence" value="ECO:0007669"/>
    <property type="project" value="TreeGrafter"/>
</dbReference>
<dbReference type="RefSeq" id="WP_188123798.1">
    <property type="nucleotide sequence ID" value="NZ_BOMP01000202.1"/>
</dbReference>
<dbReference type="AlphaFoldDB" id="A0A7W7HJU8"/>
<gene>
    <name evidence="1" type="ORF">Alo02nite_92580</name>
    <name evidence="2" type="ORF">BJ964_005985</name>
</gene>
<reference evidence="2 3" key="1">
    <citation type="submission" date="2020-08" db="EMBL/GenBank/DDBJ databases">
        <title>Sequencing the genomes of 1000 actinobacteria strains.</title>
        <authorList>
            <person name="Klenk H.-P."/>
        </authorList>
    </citation>
    <scope>NUCLEOTIDE SEQUENCE [LARGE SCALE GENOMIC DNA]</scope>
    <source>
        <strain evidence="2 3">DSM 43150</strain>
    </source>
</reference>
<organism evidence="2 3">
    <name type="scientific">Actinoplanes lobatus</name>
    <dbReference type="NCBI Taxonomy" id="113568"/>
    <lineage>
        <taxon>Bacteria</taxon>
        <taxon>Bacillati</taxon>
        <taxon>Actinomycetota</taxon>
        <taxon>Actinomycetes</taxon>
        <taxon>Micromonosporales</taxon>
        <taxon>Micromonosporaceae</taxon>
        <taxon>Actinoplanes</taxon>
    </lineage>
</organism>
<dbReference type="InterPro" id="IPR011989">
    <property type="entry name" value="ARM-like"/>
</dbReference>
<accession>A0A7W7HJU8</accession>
<evidence type="ECO:0000313" key="2">
    <source>
        <dbReference type="EMBL" id="MBB4751824.1"/>
    </source>
</evidence>
<dbReference type="Gene3D" id="1.25.10.10">
    <property type="entry name" value="Leucine-rich Repeat Variant"/>
    <property type="match status" value="1"/>
</dbReference>
<dbReference type="InterPro" id="IPR016024">
    <property type="entry name" value="ARM-type_fold"/>
</dbReference>
<dbReference type="Proteomes" id="UP000631312">
    <property type="component" value="Unassembled WGS sequence"/>
</dbReference>
<dbReference type="EMBL" id="JACHNC010000001">
    <property type="protein sequence ID" value="MBB4751824.1"/>
    <property type="molecule type" value="Genomic_DNA"/>
</dbReference>
<reference evidence="1 4" key="2">
    <citation type="submission" date="2021-01" db="EMBL/GenBank/DDBJ databases">
        <title>Whole genome shotgun sequence of Actinoplanes lobatus NBRC 12513.</title>
        <authorList>
            <person name="Komaki H."/>
            <person name="Tamura T."/>
        </authorList>
    </citation>
    <scope>NUCLEOTIDE SEQUENCE [LARGE SCALE GENOMIC DNA]</scope>
    <source>
        <strain evidence="1 4">NBRC 12513</strain>
    </source>
</reference>
<evidence type="ECO:0000313" key="4">
    <source>
        <dbReference type="Proteomes" id="UP000631312"/>
    </source>
</evidence>
<name>A0A7W7HJU8_9ACTN</name>
<dbReference type="Proteomes" id="UP000590511">
    <property type="component" value="Unassembled WGS sequence"/>
</dbReference>
<comment type="caution">
    <text evidence="2">The sequence shown here is derived from an EMBL/GenBank/DDBJ whole genome shotgun (WGS) entry which is preliminary data.</text>
</comment>
<proteinExistence type="predicted"/>
<dbReference type="SUPFAM" id="SSF48371">
    <property type="entry name" value="ARM repeat"/>
    <property type="match status" value="1"/>
</dbReference>
<dbReference type="EMBL" id="BOMP01000202">
    <property type="protein sequence ID" value="GIE46360.1"/>
    <property type="molecule type" value="Genomic_DNA"/>
</dbReference>
<evidence type="ECO:0000313" key="1">
    <source>
        <dbReference type="EMBL" id="GIE46360.1"/>
    </source>
</evidence>
<dbReference type="PANTHER" id="PTHR12697:SF5">
    <property type="entry name" value="DEOXYHYPUSINE HYDROXYLASE"/>
    <property type="match status" value="1"/>
</dbReference>
<sequence>MPTPELSVTEAFDEALQAGAAGDEERLWELISHLRAHGGQEALEVAARLSDHRDAARRELAAAVLSQLGAAPGQAAADGPFRERSLAVLLNMAQDESDPDVLYSITTGFGHIGDERSLAPLIRLHTHPDAEVRYGVVFGLLRRPGTAALDTLITLSADEDAKVRDWATFGLARQTDEDFPRLRDALADRLDDDDADTRVEAVHGLATRGDERAMQPLLDILESSPEPSDPGLVSEALCALAAATAAPRLRPHLLAERDRFLDDPIDEWPDNLRAALARYGEPLLR</sequence>
<dbReference type="PANTHER" id="PTHR12697">
    <property type="entry name" value="PBS LYASE HEAT-LIKE PROTEIN"/>
    <property type="match status" value="1"/>
</dbReference>
<evidence type="ECO:0000313" key="3">
    <source>
        <dbReference type="Proteomes" id="UP000590511"/>
    </source>
</evidence>